<feature type="compositionally biased region" description="Basic residues" evidence="8">
    <location>
        <begin position="1471"/>
        <end position="1481"/>
    </location>
</feature>
<feature type="region of interest" description="Disordered" evidence="8">
    <location>
        <begin position="744"/>
        <end position="765"/>
    </location>
</feature>
<dbReference type="CDD" id="cd18577">
    <property type="entry name" value="ABC_6TM_Pgp_ABCB1_D1_like"/>
    <property type="match status" value="1"/>
</dbReference>
<sequence length="1606" mass="175378">MADNTSQAPDTQSNEKKPSNSQWQGKTRCRHLFAFASWKDSFPLAAGLVASILCGALKTSLAVFVGKIFGAITEYSGGRLSATDPLSEVSSWCIMIVAVGSAGWLVHFSFMVSWVVFGELQARNIRQKLFHGLLDRDLEWYDNQAEGISSWIVRAQTHLGELQTATCVGLGNLSMDIATAIANLVVACYFSWKLTLAIVATAPVSAAILTLLGRKLEPSIESQKQDLASASKYANSAITAIDLVKVFDGADQETWQYADAIKRAMDAYLRQARVNACQIGYVKFWLESIFIFGFYYGAVLVNQGSSAGSILTAFYATLGALQAIESFMPTYSVLVKGMCAGRFLQGVTTEIKGNDHAKKTTDAYRPKACVGEIKLSNVTFAYPNNPWVPALKHASFYFPSRQPTFIVGRSGSGKSTIGNLLIKLYEEYAGDIFLDGVPLQTLSTKWVRDNTVLVQQQGAVFNDTVLGNIILGMNEQITHPRVQEACNVSQLQSTISNLPLRLDTNIGHGGHGLSGGQQQRLSIARAVLRDPQVLILDEATSSLDQPTRAILMNKVREWRANKTTIIITHELSQIRNHDFIYVMDDGYVVQKGLRHELAKDGDGHFGQLLLNSSEVHDETRIQGKDVGWQSESTSHTEACRQSASPAATRLPTSIQSARPVGLPSAISRPGITPGTPGYLGYGPTLYVGSASVQAQHRGVHRLWESPSSEPARLCPKSREDGITWVESKAYEKKPERMLHVGLGQPRKLSTDNPARPNGTVDTSSSSQRVLTSTISSLRESSVSLWIIYRTVWSCISGRERGYLILGLISCLVVAASVPAFSVIFANLLTVLYISGGLITNGHRWALFLLLVAAVGSTAAFLSSYLMANVGQAWVNSLRKEAFSRILQQNKLFFGKPKHAPERIMECMDKNAEEMRTLLGRFAAVLLIVLAMALGTFIWAMIISWKLTLVTLSGASLLALATKGYSHVTCKWEMRCNQASSGVSTTVSEVASKIQAVKALNLEMHFIRKHNEHISGTYTLGIKKAVWTAVLFACWQTIFWLTTALVFYYATVLLAVNKEITTESILKVVNLLILGLSTGSHMLESVPSISAAQATAGRLLYYATLPAPNAEHEAGPPRKPDSAEGSRRLSTAHGKKKLISPFPIRMDGLSFAYPVPTTQTPSRFVLHNLTLTFKPGTSTAIIGSSGSGKSTIAALLLTLQTPTVTPQVLNIRPSSQRHPLSFAGLPPHLLDLKHLRSHLAYVPQQPFAFPSSIRINITYGLPDSSPLLREANVKRAAREAGIMDWIASLPDGFETLIGEGGLGLSGGQIQRICIARALVRRPKVLVLDEPTSALDSASAAGIRKMITTLIANSSGQCGSEQQRTRPSLVSSAIRGRYGRDLEAWDRVGDESGMDRGAGEVAIVFITHSVEMMQCADQILVLDQGRIVQRGNFAELKSQNGHFVELIGKDTPPPGVSLPGTEKQKDRDPKSRERQKHRPKSRGRGTQASAKTVTSHEGHTIAQTAKFGSVKNNSEQVEPEPDASGEMQRENTACGHTKQEAVKDQNHGHTTQDQEDVVEEKVQKVKRMKNRKQKKWVGTDLVDWNGSKNHPVPTPPVSPFTLMPEKEI</sequence>
<evidence type="ECO:0000256" key="3">
    <source>
        <dbReference type="ARBA" id="ARBA00022692"/>
    </source>
</evidence>
<feature type="transmembrane region" description="Helical" evidence="9">
    <location>
        <begin position="946"/>
        <end position="964"/>
    </location>
</feature>
<dbReference type="SUPFAM" id="SSF52540">
    <property type="entry name" value="P-loop containing nucleoside triphosphate hydrolases"/>
    <property type="match status" value="3"/>
</dbReference>
<dbReference type="PROSITE" id="PS50929">
    <property type="entry name" value="ABC_TM1F"/>
    <property type="match status" value="2"/>
</dbReference>
<evidence type="ECO:0000256" key="7">
    <source>
        <dbReference type="ARBA" id="ARBA00023136"/>
    </source>
</evidence>
<evidence type="ECO:0000256" key="6">
    <source>
        <dbReference type="ARBA" id="ARBA00022989"/>
    </source>
</evidence>
<dbReference type="InterPro" id="IPR003439">
    <property type="entry name" value="ABC_transporter-like_ATP-bd"/>
</dbReference>
<evidence type="ECO:0000313" key="12">
    <source>
        <dbReference type="EMBL" id="KAI1856458.1"/>
    </source>
</evidence>
<keyword evidence="2" id="KW-0813">Transport</keyword>
<name>A0A9Q0AHF6_9PEZI</name>
<reference evidence="12" key="1">
    <citation type="submission" date="2021-03" db="EMBL/GenBank/DDBJ databases">
        <title>Revisited historic fungal species revealed as producer of novel bioactive compounds through whole genome sequencing and comparative genomics.</title>
        <authorList>
            <person name="Vignolle G.A."/>
            <person name="Hochenegger N."/>
            <person name="Mach R.L."/>
            <person name="Mach-Aigner A.R."/>
            <person name="Javad Rahimi M."/>
            <person name="Salim K.A."/>
            <person name="Chan C.M."/>
            <person name="Lim L.B.L."/>
            <person name="Cai F."/>
            <person name="Druzhinina I.S."/>
            <person name="U'Ren J.M."/>
            <person name="Derntl C."/>
        </authorList>
    </citation>
    <scope>NUCLEOTIDE SEQUENCE</scope>
    <source>
        <strain evidence="12">TUCIM 5799</strain>
    </source>
</reference>
<dbReference type="PANTHER" id="PTHR43394">
    <property type="entry name" value="ATP-DEPENDENT PERMEASE MDL1, MITOCHONDRIAL"/>
    <property type="match status" value="1"/>
</dbReference>
<comment type="caution">
    <text evidence="12">The sequence shown here is derived from an EMBL/GenBank/DDBJ whole genome shotgun (WGS) entry which is preliminary data.</text>
</comment>
<feature type="transmembrane region" description="Helical" evidence="9">
    <location>
        <begin position="802"/>
        <end position="824"/>
    </location>
</feature>
<feature type="transmembrane region" description="Helical" evidence="9">
    <location>
        <begin position="917"/>
        <end position="940"/>
    </location>
</feature>
<dbReference type="CDD" id="cd18578">
    <property type="entry name" value="ABC_6TM_Pgp_ABCB1_D2_like"/>
    <property type="match status" value="1"/>
</dbReference>
<feature type="compositionally biased region" description="Basic and acidic residues" evidence="8">
    <location>
        <begin position="1109"/>
        <end position="1126"/>
    </location>
</feature>
<feature type="transmembrane region" description="Helical" evidence="9">
    <location>
        <begin position="844"/>
        <end position="867"/>
    </location>
</feature>
<dbReference type="GO" id="GO:0090374">
    <property type="term" value="P:oligopeptide export from mitochondrion"/>
    <property type="evidence" value="ECO:0007669"/>
    <property type="project" value="TreeGrafter"/>
</dbReference>
<evidence type="ECO:0000313" key="13">
    <source>
        <dbReference type="Proteomes" id="UP000829685"/>
    </source>
</evidence>
<evidence type="ECO:0000256" key="5">
    <source>
        <dbReference type="ARBA" id="ARBA00022840"/>
    </source>
</evidence>
<comment type="subcellular location">
    <subcellularLocation>
        <location evidence="1">Membrane</location>
        <topology evidence="1">Multi-pass membrane protein</topology>
    </subcellularLocation>
</comment>
<evidence type="ECO:0000259" key="11">
    <source>
        <dbReference type="PROSITE" id="PS50929"/>
    </source>
</evidence>
<feature type="transmembrane region" description="Helical" evidence="9">
    <location>
        <begin position="44"/>
        <end position="69"/>
    </location>
</feature>
<dbReference type="PROSITE" id="PS50893">
    <property type="entry name" value="ABC_TRANSPORTER_2"/>
    <property type="match status" value="2"/>
</dbReference>
<feature type="compositionally biased region" description="Basic residues" evidence="8">
    <location>
        <begin position="1562"/>
        <end position="1573"/>
    </location>
</feature>
<dbReference type="SMART" id="SM00382">
    <property type="entry name" value="AAA"/>
    <property type="match status" value="2"/>
</dbReference>
<feature type="region of interest" description="Disordered" evidence="8">
    <location>
        <begin position="1"/>
        <end position="24"/>
    </location>
</feature>
<protein>
    <submittedName>
        <fullName evidence="12">Uncharacterized protein</fullName>
    </submittedName>
</protein>
<organism evidence="12 13">
    <name type="scientific">Neoarthrinium moseri</name>
    <dbReference type="NCBI Taxonomy" id="1658444"/>
    <lineage>
        <taxon>Eukaryota</taxon>
        <taxon>Fungi</taxon>
        <taxon>Dikarya</taxon>
        <taxon>Ascomycota</taxon>
        <taxon>Pezizomycotina</taxon>
        <taxon>Sordariomycetes</taxon>
        <taxon>Xylariomycetidae</taxon>
        <taxon>Amphisphaeriales</taxon>
        <taxon>Apiosporaceae</taxon>
        <taxon>Neoarthrinium</taxon>
    </lineage>
</organism>
<feature type="domain" description="ABC transporter" evidence="10">
    <location>
        <begin position="1143"/>
        <end position="1447"/>
    </location>
</feature>
<gene>
    <name evidence="12" type="ORF">JX265_011705</name>
</gene>
<proteinExistence type="predicted"/>
<dbReference type="Pfam" id="PF00005">
    <property type="entry name" value="ABC_tran"/>
    <property type="match status" value="2"/>
</dbReference>
<dbReference type="PROSITE" id="PS00211">
    <property type="entry name" value="ABC_TRANSPORTER_1"/>
    <property type="match status" value="2"/>
</dbReference>
<keyword evidence="3 9" id="KW-0812">Transmembrane</keyword>
<feature type="domain" description="ABC transporter" evidence="10">
    <location>
        <begin position="373"/>
        <end position="610"/>
    </location>
</feature>
<feature type="compositionally biased region" description="Polar residues" evidence="8">
    <location>
        <begin position="629"/>
        <end position="656"/>
    </location>
</feature>
<dbReference type="InterPro" id="IPR017871">
    <property type="entry name" value="ABC_transporter-like_CS"/>
</dbReference>
<feature type="domain" description="ABC transmembrane type-1" evidence="11">
    <location>
        <begin position="45"/>
        <end position="336"/>
    </location>
</feature>
<evidence type="ECO:0000259" key="10">
    <source>
        <dbReference type="PROSITE" id="PS50893"/>
    </source>
</evidence>
<dbReference type="Gene3D" id="3.40.50.300">
    <property type="entry name" value="P-loop containing nucleotide triphosphate hydrolases"/>
    <property type="match status" value="3"/>
</dbReference>
<evidence type="ECO:0000256" key="8">
    <source>
        <dbReference type="SAM" id="MobiDB-lite"/>
    </source>
</evidence>
<dbReference type="FunFam" id="3.40.50.300:FF:000604">
    <property type="entry name" value="ABC transporter B family member 28"/>
    <property type="match status" value="1"/>
</dbReference>
<dbReference type="GO" id="GO:0016887">
    <property type="term" value="F:ATP hydrolysis activity"/>
    <property type="evidence" value="ECO:0007669"/>
    <property type="project" value="InterPro"/>
</dbReference>
<dbReference type="EMBL" id="JAFIMR010000044">
    <property type="protein sequence ID" value="KAI1856458.1"/>
    <property type="molecule type" value="Genomic_DNA"/>
</dbReference>
<dbReference type="GO" id="GO:0015421">
    <property type="term" value="F:ABC-type oligopeptide transporter activity"/>
    <property type="evidence" value="ECO:0007669"/>
    <property type="project" value="TreeGrafter"/>
</dbReference>
<evidence type="ECO:0000256" key="9">
    <source>
        <dbReference type="SAM" id="Phobius"/>
    </source>
</evidence>
<dbReference type="InterPro" id="IPR036640">
    <property type="entry name" value="ABC1_TM_sf"/>
</dbReference>
<dbReference type="SUPFAM" id="SSF90123">
    <property type="entry name" value="ABC transporter transmembrane region"/>
    <property type="match status" value="2"/>
</dbReference>
<feature type="transmembrane region" description="Helical" evidence="9">
    <location>
        <begin position="89"/>
        <end position="117"/>
    </location>
</feature>
<dbReference type="Gene3D" id="1.20.1560.10">
    <property type="entry name" value="ABC transporter type 1, transmembrane domain"/>
    <property type="match status" value="2"/>
</dbReference>
<evidence type="ECO:0000256" key="4">
    <source>
        <dbReference type="ARBA" id="ARBA00022741"/>
    </source>
</evidence>
<dbReference type="CDD" id="cd03228">
    <property type="entry name" value="ABCC_MRP_Like"/>
    <property type="match status" value="1"/>
</dbReference>
<dbReference type="GO" id="GO:0005524">
    <property type="term" value="F:ATP binding"/>
    <property type="evidence" value="ECO:0007669"/>
    <property type="project" value="UniProtKB-KW"/>
</dbReference>
<feature type="transmembrane region" description="Helical" evidence="9">
    <location>
        <begin position="1024"/>
        <end position="1049"/>
    </location>
</feature>
<keyword evidence="6 9" id="KW-1133">Transmembrane helix</keyword>
<feature type="domain" description="ABC transmembrane type-1" evidence="11">
    <location>
        <begin position="804"/>
        <end position="1076"/>
    </location>
</feature>
<dbReference type="InterPro" id="IPR039421">
    <property type="entry name" value="Type_1_exporter"/>
</dbReference>
<feature type="compositionally biased region" description="Polar residues" evidence="8">
    <location>
        <begin position="1482"/>
        <end position="1491"/>
    </location>
</feature>
<feature type="compositionally biased region" description="Basic and acidic residues" evidence="8">
    <location>
        <begin position="1535"/>
        <end position="1550"/>
    </location>
</feature>
<dbReference type="Proteomes" id="UP000829685">
    <property type="component" value="Unassembled WGS sequence"/>
</dbReference>
<dbReference type="InterPro" id="IPR011527">
    <property type="entry name" value="ABC1_TM_dom"/>
</dbReference>
<feature type="compositionally biased region" description="Basic and acidic residues" evidence="8">
    <location>
        <begin position="1460"/>
        <end position="1470"/>
    </location>
</feature>
<keyword evidence="7 9" id="KW-0472">Membrane</keyword>
<keyword evidence="5" id="KW-0067">ATP-binding</keyword>
<evidence type="ECO:0000256" key="1">
    <source>
        <dbReference type="ARBA" id="ARBA00004141"/>
    </source>
</evidence>
<keyword evidence="13" id="KW-1185">Reference proteome</keyword>
<dbReference type="PANTHER" id="PTHR43394:SF15">
    <property type="entry name" value="ALPHA-FACTOR-TRANSPORTING ATPASE"/>
    <property type="match status" value="1"/>
</dbReference>
<feature type="region of interest" description="Disordered" evidence="8">
    <location>
        <begin position="1443"/>
        <end position="1606"/>
    </location>
</feature>
<dbReference type="GO" id="GO:0005743">
    <property type="term" value="C:mitochondrial inner membrane"/>
    <property type="evidence" value="ECO:0007669"/>
    <property type="project" value="TreeGrafter"/>
</dbReference>
<dbReference type="InterPro" id="IPR027417">
    <property type="entry name" value="P-loop_NTPase"/>
</dbReference>
<feature type="compositionally biased region" description="Polar residues" evidence="8">
    <location>
        <begin position="1"/>
        <end position="12"/>
    </location>
</feature>
<evidence type="ECO:0000256" key="2">
    <source>
        <dbReference type="ARBA" id="ARBA00022448"/>
    </source>
</evidence>
<accession>A0A9Q0AHF6</accession>
<dbReference type="InterPro" id="IPR003593">
    <property type="entry name" value="AAA+_ATPase"/>
</dbReference>
<dbReference type="Pfam" id="PF00664">
    <property type="entry name" value="ABC_membrane"/>
    <property type="match status" value="2"/>
</dbReference>
<feature type="region of interest" description="Disordered" evidence="8">
    <location>
        <begin position="625"/>
        <end position="671"/>
    </location>
</feature>
<keyword evidence="4" id="KW-0547">Nucleotide-binding</keyword>
<feature type="region of interest" description="Disordered" evidence="8">
    <location>
        <begin position="1109"/>
        <end position="1131"/>
    </location>
</feature>